<dbReference type="NCBIfam" id="TIGR00231">
    <property type="entry name" value="small_GTP"/>
    <property type="match status" value="1"/>
</dbReference>
<reference evidence="2 3" key="1">
    <citation type="journal article" date="2018" name="BMC Genomics">
        <title>The genome of Naegleria lovaniensis, the basis for a comparative approach to unravel pathogenicity factors of the human pathogenic amoeba N. fowleri.</title>
        <authorList>
            <person name="Liechti N."/>
            <person name="Schurch N."/>
            <person name="Bruggmann R."/>
            <person name="Wittwer M."/>
        </authorList>
    </citation>
    <scope>NUCLEOTIDE SEQUENCE [LARGE SCALE GENOMIC DNA]</scope>
    <source>
        <strain evidence="2 3">ATCC 30569</strain>
    </source>
</reference>
<dbReference type="GO" id="GO:0005525">
    <property type="term" value="F:GTP binding"/>
    <property type="evidence" value="ECO:0007669"/>
    <property type="project" value="InterPro"/>
</dbReference>
<dbReference type="Gene3D" id="3.40.50.300">
    <property type="entry name" value="P-loop containing nucleotide triphosphate hydrolases"/>
    <property type="match status" value="1"/>
</dbReference>
<keyword evidence="1" id="KW-0547">Nucleotide-binding</keyword>
<dbReference type="EMBL" id="PYSW02000035">
    <property type="protein sequence ID" value="KAG2377989.1"/>
    <property type="molecule type" value="Genomic_DNA"/>
</dbReference>
<dbReference type="SMART" id="SM00175">
    <property type="entry name" value="RAB"/>
    <property type="match status" value="1"/>
</dbReference>
<dbReference type="InterPro" id="IPR005225">
    <property type="entry name" value="Small_GTP-bd"/>
</dbReference>
<dbReference type="PANTHER" id="PTHR47978">
    <property type="match status" value="1"/>
</dbReference>
<evidence type="ECO:0008006" key="4">
    <source>
        <dbReference type="Google" id="ProtNLM"/>
    </source>
</evidence>
<evidence type="ECO:0000256" key="1">
    <source>
        <dbReference type="ARBA" id="ARBA00022741"/>
    </source>
</evidence>
<dbReference type="GO" id="GO:0003924">
    <property type="term" value="F:GTPase activity"/>
    <property type="evidence" value="ECO:0007669"/>
    <property type="project" value="InterPro"/>
</dbReference>
<dbReference type="FunFam" id="3.40.50.300:FF:001204">
    <property type="entry name" value="Small GTP-binding protein, putative"/>
    <property type="match status" value="1"/>
</dbReference>
<dbReference type="GeneID" id="68101065"/>
<evidence type="ECO:0000313" key="3">
    <source>
        <dbReference type="Proteomes" id="UP000816034"/>
    </source>
</evidence>
<name>A0AA88GI91_NAELO</name>
<evidence type="ECO:0000313" key="2">
    <source>
        <dbReference type="EMBL" id="KAG2377989.1"/>
    </source>
</evidence>
<dbReference type="PRINTS" id="PR00449">
    <property type="entry name" value="RASTRNSFRMNG"/>
</dbReference>
<dbReference type="SMART" id="SM00174">
    <property type="entry name" value="RHO"/>
    <property type="match status" value="1"/>
</dbReference>
<dbReference type="PROSITE" id="PS51420">
    <property type="entry name" value="RHO"/>
    <property type="match status" value="1"/>
</dbReference>
<accession>A0AA88GI91</accession>
<dbReference type="CDD" id="cd00154">
    <property type="entry name" value="Rab"/>
    <property type="match status" value="1"/>
</dbReference>
<dbReference type="RefSeq" id="XP_044545251.1">
    <property type="nucleotide sequence ID" value="XM_044698707.1"/>
</dbReference>
<dbReference type="Proteomes" id="UP000816034">
    <property type="component" value="Unassembled WGS sequence"/>
</dbReference>
<dbReference type="InterPro" id="IPR001806">
    <property type="entry name" value="Small_GTPase"/>
</dbReference>
<dbReference type="SUPFAM" id="SSF52540">
    <property type="entry name" value="P-loop containing nucleoside triphosphate hydrolases"/>
    <property type="match status" value="1"/>
</dbReference>
<keyword evidence="3" id="KW-1185">Reference proteome</keyword>
<proteinExistence type="predicted"/>
<dbReference type="PROSITE" id="PS51419">
    <property type="entry name" value="RAB"/>
    <property type="match status" value="1"/>
</dbReference>
<sequence>MSNNKKSGEVDIKVVMLGDSGVGKTSLLVRFLDNTFGNTRSTIGASFFKKSIPSKSGKGSIELGLWDTAGQERYDSLSSFYCRHTNVALICYNVTEESTFQNIQKWYHKLETSVPAEDCFVILVGTKSDLGKSVITEKKVEDLISNNRLIFKHFVTSAKDGTNVSTIFDTIAEEYERRKANNQNKRASLGMVPISQLQTNGDTSSSKKGCCG</sequence>
<gene>
    <name evidence="2" type="ORF">C9374_008611</name>
</gene>
<dbReference type="Pfam" id="PF00071">
    <property type="entry name" value="Ras"/>
    <property type="match status" value="1"/>
</dbReference>
<dbReference type="SMART" id="SM00173">
    <property type="entry name" value="RAS"/>
    <property type="match status" value="1"/>
</dbReference>
<protein>
    <recommendedName>
        <fullName evidence="4">Rab family small GTPase</fullName>
    </recommendedName>
</protein>
<dbReference type="PROSITE" id="PS51421">
    <property type="entry name" value="RAS"/>
    <property type="match status" value="1"/>
</dbReference>
<comment type="caution">
    <text evidence="2">The sequence shown here is derived from an EMBL/GenBank/DDBJ whole genome shotgun (WGS) entry which is preliminary data.</text>
</comment>
<dbReference type="InterPro" id="IPR027417">
    <property type="entry name" value="P-loop_NTPase"/>
</dbReference>
<dbReference type="AlphaFoldDB" id="A0AA88GI91"/>
<organism evidence="2 3">
    <name type="scientific">Naegleria lovaniensis</name>
    <name type="common">Amoeba</name>
    <dbReference type="NCBI Taxonomy" id="51637"/>
    <lineage>
        <taxon>Eukaryota</taxon>
        <taxon>Discoba</taxon>
        <taxon>Heterolobosea</taxon>
        <taxon>Tetramitia</taxon>
        <taxon>Eutetramitia</taxon>
        <taxon>Vahlkampfiidae</taxon>
        <taxon>Naegleria</taxon>
    </lineage>
</organism>